<evidence type="ECO:0000313" key="1">
    <source>
        <dbReference type="EMBL" id="KAJ8671859.1"/>
    </source>
</evidence>
<reference evidence="1" key="1">
    <citation type="submission" date="2023-04" db="EMBL/GenBank/DDBJ databases">
        <title>A chromosome-level genome assembly of the parasitoid wasp Eretmocerus hayati.</title>
        <authorList>
            <person name="Zhong Y."/>
            <person name="Liu S."/>
            <person name="Liu Y."/>
        </authorList>
    </citation>
    <scope>NUCLEOTIDE SEQUENCE</scope>
    <source>
        <strain evidence="1">ZJU_SS_LIU_2023</strain>
    </source>
</reference>
<keyword evidence="2" id="KW-1185">Reference proteome</keyword>
<protein>
    <submittedName>
        <fullName evidence="1">Uncharacterized protein</fullName>
    </submittedName>
</protein>
<dbReference type="Proteomes" id="UP001239111">
    <property type="component" value="Chromosome 3"/>
</dbReference>
<organism evidence="1 2">
    <name type="scientific">Eretmocerus hayati</name>
    <dbReference type="NCBI Taxonomy" id="131215"/>
    <lineage>
        <taxon>Eukaryota</taxon>
        <taxon>Metazoa</taxon>
        <taxon>Ecdysozoa</taxon>
        <taxon>Arthropoda</taxon>
        <taxon>Hexapoda</taxon>
        <taxon>Insecta</taxon>
        <taxon>Pterygota</taxon>
        <taxon>Neoptera</taxon>
        <taxon>Endopterygota</taxon>
        <taxon>Hymenoptera</taxon>
        <taxon>Apocrita</taxon>
        <taxon>Proctotrupomorpha</taxon>
        <taxon>Chalcidoidea</taxon>
        <taxon>Aphelinidae</taxon>
        <taxon>Aphelininae</taxon>
        <taxon>Eretmocerus</taxon>
    </lineage>
</organism>
<proteinExistence type="predicted"/>
<accession>A0ACC2NKR7</accession>
<sequence length="100" mass="11124">MTEPKQFVRYLALHLYGPETLKKSTISGKPSNRSKKRGTIDGDKAGSEEGSKEGIELPETLDPEKLEAVRGDEYECSDTLIFIFDFLTRPEACGSLRVSL</sequence>
<dbReference type="EMBL" id="CM056743">
    <property type="protein sequence ID" value="KAJ8671859.1"/>
    <property type="molecule type" value="Genomic_DNA"/>
</dbReference>
<gene>
    <name evidence="1" type="ORF">QAD02_003118</name>
</gene>
<comment type="caution">
    <text evidence="1">The sequence shown here is derived from an EMBL/GenBank/DDBJ whole genome shotgun (WGS) entry which is preliminary data.</text>
</comment>
<name>A0ACC2NKR7_9HYME</name>
<evidence type="ECO:0000313" key="2">
    <source>
        <dbReference type="Proteomes" id="UP001239111"/>
    </source>
</evidence>